<protein>
    <submittedName>
        <fullName evidence="7">M20/M25/M40 family metallo-hydrolase</fullName>
    </submittedName>
</protein>
<dbReference type="Gene3D" id="2.40.30.40">
    <property type="entry name" value="Peptidase M42, domain 2"/>
    <property type="match status" value="1"/>
</dbReference>
<sequence length="396" mass="42764">MIDIDMIRDLSNAFGPSGFEEEVVKVIGRYLKGMEVDNDAMNNVYAWFRKSGPTDAGHGTGSGVPGDACSGDGYSVDGCASNACSGRKPVIMLDAHTDECGFMVQGIMDNGLLSMVMLGGMDLSSLPAHTVLVRTRSGKKVRGIITSRPVHFMTEKERNAPLDIEGIYIDVGATSREEAEETYGIRIGDPAAPEVAFDYDGDHGLCFGKAFDNRMGCACIIHTMRELQGMDQELAVDVVGAFAAQEEVGMRGACVTAARIQPDLAIVFEGSPADDFYYGREKAQGVMRAGVQIRCMDKSYITNPAFLAYAHELGEEKGIPCQDTVRRGGSTNAGKISLAGRAVPTLVLGIPSRYVHSHYNFCAVEDIEAAVRMAVEVIRGLDSRRIGLLMHRDILE</sequence>
<keyword evidence="3" id="KW-0645">Protease</keyword>
<evidence type="ECO:0000256" key="2">
    <source>
        <dbReference type="ARBA" id="ARBA00022438"/>
    </source>
</evidence>
<dbReference type="Pfam" id="PF05343">
    <property type="entry name" value="Peptidase_M42"/>
    <property type="match status" value="1"/>
</dbReference>
<keyword evidence="5" id="KW-0378">Hydrolase</keyword>
<name>A0ABV1D6Z3_9FIRM</name>
<dbReference type="RefSeq" id="WP_349118197.1">
    <property type="nucleotide sequence ID" value="NZ_JBBMFM010000034.1"/>
</dbReference>
<keyword evidence="2" id="KW-0031">Aminopeptidase</keyword>
<evidence type="ECO:0000256" key="1">
    <source>
        <dbReference type="ARBA" id="ARBA00006272"/>
    </source>
</evidence>
<keyword evidence="8" id="KW-1185">Reference proteome</keyword>
<evidence type="ECO:0000313" key="7">
    <source>
        <dbReference type="EMBL" id="MEQ2425508.1"/>
    </source>
</evidence>
<comment type="caution">
    <text evidence="7">The sequence shown here is derived from an EMBL/GenBank/DDBJ whole genome shotgun (WGS) entry which is preliminary data.</text>
</comment>
<dbReference type="InterPro" id="IPR051464">
    <property type="entry name" value="Peptidase_M42_aminopept"/>
</dbReference>
<dbReference type="Gene3D" id="3.40.630.10">
    <property type="entry name" value="Zn peptidases"/>
    <property type="match status" value="2"/>
</dbReference>
<evidence type="ECO:0000256" key="3">
    <source>
        <dbReference type="ARBA" id="ARBA00022670"/>
    </source>
</evidence>
<dbReference type="PIRSF" id="PIRSF001123">
    <property type="entry name" value="PepA_GA"/>
    <property type="match status" value="1"/>
</dbReference>
<evidence type="ECO:0000256" key="5">
    <source>
        <dbReference type="ARBA" id="ARBA00022801"/>
    </source>
</evidence>
<dbReference type="SUPFAM" id="SSF53187">
    <property type="entry name" value="Zn-dependent exopeptidases"/>
    <property type="match status" value="1"/>
</dbReference>
<keyword evidence="4" id="KW-0479">Metal-binding</keyword>
<dbReference type="SUPFAM" id="SSF101821">
    <property type="entry name" value="Aminopeptidase/glucanase lid domain"/>
    <property type="match status" value="1"/>
</dbReference>
<proteinExistence type="inferred from homology"/>
<dbReference type="PANTHER" id="PTHR32481">
    <property type="entry name" value="AMINOPEPTIDASE"/>
    <property type="match status" value="1"/>
</dbReference>
<evidence type="ECO:0000256" key="4">
    <source>
        <dbReference type="ARBA" id="ARBA00022723"/>
    </source>
</evidence>
<comment type="similarity">
    <text evidence="1 6">Belongs to the peptidase M42 family.</text>
</comment>
<organism evidence="7 8">
    <name type="scientific">Enterocloster hominis</name>
    <name type="common">ex Hitch et al. 2024</name>
    <dbReference type="NCBI Taxonomy" id="1917870"/>
    <lineage>
        <taxon>Bacteria</taxon>
        <taxon>Bacillati</taxon>
        <taxon>Bacillota</taxon>
        <taxon>Clostridia</taxon>
        <taxon>Lachnospirales</taxon>
        <taxon>Lachnospiraceae</taxon>
        <taxon>Enterocloster</taxon>
    </lineage>
</organism>
<dbReference type="EMBL" id="JBBMFM010000034">
    <property type="protein sequence ID" value="MEQ2425508.1"/>
    <property type="molecule type" value="Genomic_DNA"/>
</dbReference>
<reference evidence="7 8" key="1">
    <citation type="submission" date="2024-03" db="EMBL/GenBank/DDBJ databases">
        <title>Human intestinal bacterial collection.</title>
        <authorList>
            <person name="Pauvert C."/>
            <person name="Hitch T.C.A."/>
            <person name="Clavel T."/>
        </authorList>
    </citation>
    <scope>NUCLEOTIDE SEQUENCE [LARGE SCALE GENOMIC DNA]</scope>
    <source>
        <strain evidence="7 8">CLA-SR-H021</strain>
    </source>
</reference>
<dbReference type="PANTHER" id="PTHR32481:SF0">
    <property type="entry name" value="AMINOPEPTIDASE YPDE-RELATED"/>
    <property type="match status" value="1"/>
</dbReference>
<dbReference type="Proteomes" id="UP001454086">
    <property type="component" value="Unassembled WGS sequence"/>
</dbReference>
<evidence type="ECO:0000256" key="6">
    <source>
        <dbReference type="PIRNR" id="PIRNR001123"/>
    </source>
</evidence>
<dbReference type="InterPro" id="IPR023367">
    <property type="entry name" value="Peptidase_M42_dom2"/>
</dbReference>
<evidence type="ECO:0000313" key="8">
    <source>
        <dbReference type="Proteomes" id="UP001454086"/>
    </source>
</evidence>
<dbReference type="InterPro" id="IPR008007">
    <property type="entry name" value="Peptidase_M42"/>
</dbReference>
<accession>A0ABV1D6Z3</accession>
<gene>
    <name evidence="7" type="ORF">WMQ36_11030</name>
</gene>